<feature type="chain" id="PRO_5030839692" evidence="1">
    <location>
        <begin position="22"/>
        <end position="112"/>
    </location>
</feature>
<evidence type="ECO:0000256" key="1">
    <source>
        <dbReference type="SAM" id="SignalP"/>
    </source>
</evidence>
<gene>
    <name evidence="2" type="ORF">NSCI0253_LOCUS25528</name>
</gene>
<dbReference type="AlphaFoldDB" id="A0A7S1AFB9"/>
<dbReference type="EMBL" id="HBFQ01036190">
    <property type="protein sequence ID" value="CAD8851178.1"/>
    <property type="molecule type" value="Transcribed_RNA"/>
</dbReference>
<name>A0A7S1AFB9_NOCSC</name>
<evidence type="ECO:0000313" key="2">
    <source>
        <dbReference type="EMBL" id="CAD8851178.1"/>
    </source>
</evidence>
<sequence>MKTLCIFWPFLSCLLCQEAGALQSGALSSRHGPLQGMSWDAALTMDAALAHQQAVAALDILKRQEKAGVEAAQKAADHTFGVAVRAFQESTKSAMEISRMEAVAHEGLGALP</sequence>
<feature type="signal peptide" evidence="1">
    <location>
        <begin position="1"/>
        <end position="21"/>
    </location>
</feature>
<reference evidence="2" key="1">
    <citation type="submission" date="2021-01" db="EMBL/GenBank/DDBJ databases">
        <authorList>
            <person name="Corre E."/>
            <person name="Pelletier E."/>
            <person name="Niang G."/>
            <person name="Scheremetjew M."/>
            <person name="Finn R."/>
            <person name="Kale V."/>
            <person name="Holt S."/>
            <person name="Cochrane G."/>
            <person name="Meng A."/>
            <person name="Brown T."/>
            <person name="Cohen L."/>
        </authorList>
    </citation>
    <scope>NUCLEOTIDE SEQUENCE</scope>
</reference>
<organism evidence="2">
    <name type="scientific">Noctiluca scintillans</name>
    <name type="common">Sea sparkle</name>
    <name type="synonym">Red tide dinoflagellate</name>
    <dbReference type="NCBI Taxonomy" id="2966"/>
    <lineage>
        <taxon>Eukaryota</taxon>
        <taxon>Sar</taxon>
        <taxon>Alveolata</taxon>
        <taxon>Dinophyceae</taxon>
        <taxon>Noctilucales</taxon>
        <taxon>Noctilucaceae</taxon>
        <taxon>Noctiluca</taxon>
    </lineage>
</organism>
<protein>
    <submittedName>
        <fullName evidence="2">Uncharacterized protein</fullName>
    </submittedName>
</protein>
<keyword evidence="1" id="KW-0732">Signal</keyword>
<accession>A0A7S1AFB9</accession>
<proteinExistence type="predicted"/>